<feature type="domain" description="Serine aminopeptidase S33" evidence="2">
    <location>
        <begin position="24"/>
        <end position="230"/>
    </location>
</feature>
<evidence type="ECO:0000313" key="3">
    <source>
        <dbReference type="EMBL" id="RYC30276.1"/>
    </source>
</evidence>
<dbReference type="InterPro" id="IPR029058">
    <property type="entry name" value="AB_hydrolase_fold"/>
</dbReference>
<dbReference type="AlphaFoldDB" id="A0A4Q2U613"/>
<reference evidence="3 4" key="2">
    <citation type="submission" date="2019-02" db="EMBL/GenBank/DDBJ databases">
        <title>'Lichenibacterium ramalinii' gen. nov. sp. nov., 'Lichenibacterium minor' gen. nov. sp. nov.</title>
        <authorList>
            <person name="Pankratov T."/>
        </authorList>
    </citation>
    <scope>NUCLEOTIDE SEQUENCE [LARGE SCALE GENOMIC DNA]</scope>
    <source>
        <strain evidence="3 4">RmlP026</strain>
    </source>
</reference>
<keyword evidence="1" id="KW-1133">Transmembrane helix</keyword>
<dbReference type="GO" id="GO:0016787">
    <property type="term" value="F:hydrolase activity"/>
    <property type="evidence" value="ECO:0007669"/>
    <property type="project" value="UniProtKB-KW"/>
</dbReference>
<dbReference type="Gene3D" id="3.40.50.1820">
    <property type="entry name" value="alpha/beta hydrolase"/>
    <property type="match status" value="1"/>
</dbReference>
<dbReference type="GO" id="GO:0016020">
    <property type="term" value="C:membrane"/>
    <property type="evidence" value="ECO:0007669"/>
    <property type="project" value="TreeGrafter"/>
</dbReference>
<dbReference type="Proteomes" id="UP000290759">
    <property type="component" value="Unassembled WGS sequence"/>
</dbReference>
<dbReference type="PANTHER" id="PTHR43798">
    <property type="entry name" value="MONOACYLGLYCEROL LIPASE"/>
    <property type="match status" value="1"/>
</dbReference>
<evidence type="ECO:0000313" key="4">
    <source>
        <dbReference type="Proteomes" id="UP000290759"/>
    </source>
</evidence>
<dbReference type="Pfam" id="PF12146">
    <property type="entry name" value="Hydrolase_4"/>
    <property type="match status" value="1"/>
</dbReference>
<dbReference type="SUPFAM" id="SSF53474">
    <property type="entry name" value="alpha/beta-Hydrolases"/>
    <property type="match status" value="1"/>
</dbReference>
<dbReference type="RefSeq" id="WP_129228585.1">
    <property type="nucleotide sequence ID" value="NZ_QYBB01000028.1"/>
</dbReference>
<accession>A0A4Q2U613</accession>
<reference evidence="3 4" key="1">
    <citation type="submission" date="2018-12" db="EMBL/GenBank/DDBJ databases">
        <authorList>
            <person name="Grouzdev D.S."/>
            <person name="Krutkina M.S."/>
        </authorList>
    </citation>
    <scope>NUCLEOTIDE SEQUENCE [LARGE SCALE GENOMIC DNA]</scope>
    <source>
        <strain evidence="3 4">RmlP026</strain>
    </source>
</reference>
<dbReference type="EMBL" id="QYBB01000028">
    <property type="protein sequence ID" value="RYC30276.1"/>
    <property type="molecule type" value="Genomic_DNA"/>
</dbReference>
<dbReference type="PANTHER" id="PTHR43798:SF33">
    <property type="entry name" value="HYDROLASE, PUTATIVE (AFU_ORTHOLOGUE AFUA_2G14860)-RELATED"/>
    <property type="match status" value="1"/>
</dbReference>
<comment type="caution">
    <text evidence="3">The sequence shown here is derived from an EMBL/GenBank/DDBJ whole genome shotgun (WGS) entry which is preliminary data.</text>
</comment>
<name>A0A4Q2U613_9HYPH</name>
<dbReference type="InterPro" id="IPR000073">
    <property type="entry name" value="AB_hydrolase_1"/>
</dbReference>
<evidence type="ECO:0000259" key="2">
    <source>
        <dbReference type="Pfam" id="PF12146"/>
    </source>
</evidence>
<sequence>MKFADCDGVSLRFAREGLGDVTAVLLHELGGALDSFDAVAPILAVTGLAVLRYDARGAGLSEKPRRPFSLDDEADDLAALLDTLAIAAPVHLVGVAAGAAVAALFALRRPARVATLALCAPALSVPPDRRAYLVERSERAVRDGMRSIAEATLARSFPEHLRAETFSPYRARFLANDPVTYAHANLALAGSRVVERLGAIAHPCLVLAGRHDLLRPPSEVETVADRIPGARFAVLDSGHIMPVQAPDAMAAALLDHIAGARRLSPAAEART</sequence>
<dbReference type="OrthoDB" id="9785847at2"/>
<dbReference type="InterPro" id="IPR050266">
    <property type="entry name" value="AB_hydrolase_sf"/>
</dbReference>
<dbReference type="InterPro" id="IPR022742">
    <property type="entry name" value="Hydrolase_4"/>
</dbReference>
<dbReference type="PRINTS" id="PR00111">
    <property type="entry name" value="ABHYDROLASE"/>
</dbReference>
<evidence type="ECO:0000256" key="1">
    <source>
        <dbReference type="SAM" id="Phobius"/>
    </source>
</evidence>
<proteinExistence type="predicted"/>
<organism evidence="3 4">
    <name type="scientific">Lichenibacterium minor</name>
    <dbReference type="NCBI Taxonomy" id="2316528"/>
    <lineage>
        <taxon>Bacteria</taxon>
        <taxon>Pseudomonadati</taxon>
        <taxon>Pseudomonadota</taxon>
        <taxon>Alphaproteobacteria</taxon>
        <taxon>Hyphomicrobiales</taxon>
        <taxon>Lichenihabitantaceae</taxon>
        <taxon>Lichenibacterium</taxon>
    </lineage>
</organism>
<keyword evidence="3" id="KW-0378">Hydrolase</keyword>
<gene>
    <name evidence="3" type="ORF">D3273_19590</name>
</gene>
<keyword evidence="1" id="KW-0472">Membrane</keyword>
<feature type="transmembrane region" description="Helical" evidence="1">
    <location>
        <begin position="84"/>
        <end position="107"/>
    </location>
</feature>
<protein>
    <submittedName>
        <fullName evidence="3">Alpha/beta fold hydrolase</fullName>
    </submittedName>
</protein>
<keyword evidence="1" id="KW-0812">Transmembrane</keyword>
<keyword evidence="4" id="KW-1185">Reference proteome</keyword>